<proteinExistence type="predicted"/>
<feature type="domain" description="Mycothiol-dependent maleylpyruvate isomerase metal-binding" evidence="1">
    <location>
        <begin position="9"/>
        <end position="143"/>
    </location>
</feature>
<dbReference type="AlphaFoldDB" id="A0A4R2QT22"/>
<dbReference type="Gene3D" id="3.30.1050.10">
    <property type="entry name" value="SCP2 sterol-binding domain"/>
    <property type="match status" value="1"/>
</dbReference>
<evidence type="ECO:0000313" key="3">
    <source>
        <dbReference type="Proteomes" id="UP000294911"/>
    </source>
</evidence>
<organism evidence="2 3">
    <name type="scientific">Tamaricihabitans halophyticus</name>
    <dbReference type="NCBI Taxonomy" id="1262583"/>
    <lineage>
        <taxon>Bacteria</taxon>
        <taxon>Bacillati</taxon>
        <taxon>Actinomycetota</taxon>
        <taxon>Actinomycetes</taxon>
        <taxon>Pseudonocardiales</taxon>
        <taxon>Pseudonocardiaceae</taxon>
        <taxon>Tamaricihabitans</taxon>
    </lineage>
</organism>
<dbReference type="GO" id="GO:0046872">
    <property type="term" value="F:metal ion binding"/>
    <property type="evidence" value="ECO:0007669"/>
    <property type="project" value="InterPro"/>
</dbReference>
<dbReference type="Gene3D" id="1.20.120.450">
    <property type="entry name" value="dinb family like domain"/>
    <property type="match status" value="1"/>
</dbReference>
<evidence type="ECO:0000313" key="2">
    <source>
        <dbReference type="EMBL" id="TCP53063.1"/>
    </source>
</evidence>
<dbReference type="SUPFAM" id="SSF55718">
    <property type="entry name" value="SCP-like"/>
    <property type="match status" value="1"/>
</dbReference>
<sequence length="269" mass="28605">MTETLGQIRAALREVAPTLGALVRDIPDTNAASVGTWTAGEVAAHLSHSFRADADAIAGRTVPEAVVTKAGIAKATAKLLAEDTERDPATLADRIDALAGEFDEIASNPPAATVDWLQGIRLSPSVVAGHLLNECLIHGYDIAKATGFPWPIQRHQALLALEAFLLPLIAALPPTAFLNQEKAGSFQARIELRLRGGQRTQLRLDRGSLTIDTGREADVDARVSADPAALMLVLIGRQGVAKPILAGKLLAWGPRPWKLARMLTILNPP</sequence>
<dbReference type="InterPro" id="IPR024344">
    <property type="entry name" value="MDMPI_metal-binding"/>
</dbReference>
<dbReference type="InterPro" id="IPR036527">
    <property type="entry name" value="SCP2_sterol-bd_dom_sf"/>
</dbReference>
<dbReference type="RefSeq" id="WP_132877512.1">
    <property type="nucleotide sequence ID" value="NZ_SLXQ01000005.1"/>
</dbReference>
<dbReference type="InterPro" id="IPR034660">
    <property type="entry name" value="DinB/YfiT-like"/>
</dbReference>
<name>A0A4R2QT22_9PSEU</name>
<comment type="caution">
    <text evidence="2">The sequence shown here is derived from an EMBL/GenBank/DDBJ whole genome shotgun (WGS) entry which is preliminary data.</text>
</comment>
<dbReference type="Pfam" id="PF11716">
    <property type="entry name" value="MDMPI_N"/>
    <property type="match status" value="1"/>
</dbReference>
<gene>
    <name evidence="2" type="ORF">EV191_105126</name>
</gene>
<reference evidence="2 3" key="1">
    <citation type="submission" date="2019-03" db="EMBL/GenBank/DDBJ databases">
        <title>Genomic Encyclopedia of Type Strains, Phase IV (KMG-IV): sequencing the most valuable type-strain genomes for metagenomic binning, comparative biology and taxonomic classification.</title>
        <authorList>
            <person name="Goeker M."/>
        </authorList>
    </citation>
    <scope>NUCLEOTIDE SEQUENCE [LARGE SCALE GENOMIC DNA]</scope>
    <source>
        <strain evidence="2 3">DSM 45765</strain>
    </source>
</reference>
<protein>
    <submittedName>
        <fullName evidence="2">Uncharacterized protein (TIGR03083 family)</fullName>
    </submittedName>
</protein>
<accession>A0A4R2QT22</accession>
<keyword evidence="3" id="KW-1185">Reference proteome</keyword>
<dbReference type="OrthoDB" id="3669840at2"/>
<evidence type="ECO:0000259" key="1">
    <source>
        <dbReference type="Pfam" id="PF11716"/>
    </source>
</evidence>
<dbReference type="SUPFAM" id="SSF109854">
    <property type="entry name" value="DinB/YfiT-like putative metalloenzymes"/>
    <property type="match status" value="1"/>
</dbReference>
<dbReference type="Proteomes" id="UP000294911">
    <property type="component" value="Unassembled WGS sequence"/>
</dbReference>
<dbReference type="EMBL" id="SLXQ01000005">
    <property type="protein sequence ID" value="TCP53063.1"/>
    <property type="molecule type" value="Genomic_DNA"/>
</dbReference>